<evidence type="ECO:0000256" key="3">
    <source>
        <dbReference type="SAM" id="SignalP"/>
    </source>
</evidence>
<feature type="compositionally biased region" description="Basic residues" evidence="1">
    <location>
        <begin position="132"/>
        <end position="166"/>
    </location>
</feature>
<feature type="chain" id="PRO_5018995282" evidence="3">
    <location>
        <begin position="21"/>
        <end position="177"/>
    </location>
</feature>
<evidence type="ECO:0000256" key="2">
    <source>
        <dbReference type="SAM" id="Phobius"/>
    </source>
</evidence>
<keyword evidence="2" id="KW-0472">Membrane</keyword>
<evidence type="ECO:0000256" key="1">
    <source>
        <dbReference type="SAM" id="MobiDB-lite"/>
    </source>
</evidence>
<proteinExistence type="predicted"/>
<evidence type="ECO:0000313" key="5">
    <source>
        <dbReference type="Proteomes" id="UP000279236"/>
    </source>
</evidence>
<keyword evidence="3" id="KW-0732">Signal</keyword>
<keyword evidence="5" id="KW-1185">Reference proteome</keyword>
<evidence type="ECO:0000313" key="4">
    <source>
        <dbReference type="EMBL" id="RSH86427.1"/>
    </source>
</evidence>
<dbReference type="RefSeq" id="XP_028479212.1">
    <property type="nucleotide sequence ID" value="XM_028620240.1"/>
</dbReference>
<feature type="signal peptide" evidence="3">
    <location>
        <begin position="1"/>
        <end position="20"/>
    </location>
</feature>
<dbReference type="AlphaFoldDB" id="A0A427Y5Q4"/>
<dbReference type="Proteomes" id="UP000279236">
    <property type="component" value="Unassembled WGS sequence"/>
</dbReference>
<feature type="region of interest" description="Disordered" evidence="1">
    <location>
        <begin position="103"/>
        <end position="177"/>
    </location>
</feature>
<gene>
    <name evidence="4" type="ORF">EHS24_004681</name>
</gene>
<name>A0A427Y5Q4_9TREE</name>
<feature type="transmembrane region" description="Helical" evidence="2">
    <location>
        <begin position="59"/>
        <end position="80"/>
    </location>
</feature>
<keyword evidence="2" id="KW-0812">Transmembrane</keyword>
<accession>A0A427Y5Q4</accession>
<protein>
    <submittedName>
        <fullName evidence="4">Uncharacterized protein</fullName>
    </submittedName>
</protein>
<keyword evidence="2" id="KW-1133">Transmembrane helix</keyword>
<comment type="caution">
    <text evidence="4">The sequence shown here is derived from an EMBL/GenBank/DDBJ whole genome shotgun (WGS) entry which is preliminary data.</text>
</comment>
<organism evidence="4 5">
    <name type="scientific">Apiotrichum porosum</name>
    <dbReference type="NCBI Taxonomy" id="105984"/>
    <lineage>
        <taxon>Eukaryota</taxon>
        <taxon>Fungi</taxon>
        <taxon>Dikarya</taxon>
        <taxon>Basidiomycota</taxon>
        <taxon>Agaricomycotina</taxon>
        <taxon>Tremellomycetes</taxon>
        <taxon>Trichosporonales</taxon>
        <taxon>Trichosporonaceae</taxon>
        <taxon>Apiotrichum</taxon>
    </lineage>
</organism>
<sequence>MIQLVQVAFWLGFSLAPAAAWPVTPLAVHLPTHTSILHKAVKPGSPSPGPPEMPDEMKVLLIVVAISIFLTVIIQAYRAACISALHRSRPAVPLSQSFMGVPPPHYMDSPPGYEGHELPSDDEDTGDQSHLKQPKKSPRKTKHHKNNHSHGTHKAHEHHVHHTSAHHHGETGAGGSG</sequence>
<dbReference type="EMBL" id="RSCE01000002">
    <property type="protein sequence ID" value="RSH86427.1"/>
    <property type="molecule type" value="Genomic_DNA"/>
</dbReference>
<dbReference type="GeneID" id="39589224"/>
<reference evidence="4 5" key="1">
    <citation type="submission" date="2018-11" db="EMBL/GenBank/DDBJ databases">
        <title>Genome sequence of Apiotrichum porosum DSM 27194.</title>
        <authorList>
            <person name="Aliyu H."/>
            <person name="Gorte O."/>
            <person name="Ochsenreither K."/>
        </authorList>
    </citation>
    <scope>NUCLEOTIDE SEQUENCE [LARGE SCALE GENOMIC DNA]</scope>
    <source>
        <strain evidence="4 5">DSM 27194</strain>
    </source>
</reference>